<reference evidence="3 4" key="1">
    <citation type="submission" date="2015-09" db="EMBL/GenBank/DDBJ databases">
        <authorList>
            <consortium name="Swine Surveillance"/>
        </authorList>
    </citation>
    <scope>NUCLEOTIDE SEQUENCE [LARGE SCALE GENOMIC DNA]</scope>
    <source>
        <strain evidence="3 4">CECT 7557</strain>
    </source>
</reference>
<proteinExistence type="inferred from homology"/>
<keyword evidence="4" id="KW-1185">Reference proteome</keyword>
<dbReference type="InterPro" id="IPR007157">
    <property type="entry name" value="PspA_VIPP1"/>
</dbReference>
<organism evidence="3 4">
    <name type="scientific">Tritonibacter multivorans</name>
    <dbReference type="NCBI Taxonomy" id="928856"/>
    <lineage>
        <taxon>Bacteria</taxon>
        <taxon>Pseudomonadati</taxon>
        <taxon>Pseudomonadota</taxon>
        <taxon>Alphaproteobacteria</taxon>
        <taxon>Rhodobacterales</taxon>
        <taxon>Paracoccaceae</taxon>
        <taxon>Tritonibacter</taxon>
    </lineage>
</organism>
<dbReference type="RefSeq" id="WP_058291321.1">
    <property type="nucleotide sequence ID" value="NZ_CYSD01000042.1"/>
</dbReference>
<dbReference type="Proteomes" id="UP000052022">
    <property type="component" value="Unassembled WGS sequence"/>
</dbReference>
<comment type="similarity">
    <text evidence="1">Belongs to the PspA/Vipp/IM30 family.</text>
</comment>
<evidence type="ECO:0000313" key="4">
    <source>
        <dbReference type="Proteomes" id="UP000052022"/>
    </source>
</evidence>
<keyword evidence="2" id="KW-0175">Coiled coil</keyword>
<feature type="coiled-coil region" evidence="2">
    <location>
        <begin position="26"/>
        <end position="128"/>
    </location>
</feature>
<dbReference type="EMBL" id="CYSD01000042">
    <property type="protein sequence ID" value="CUH81272.1"/>
    <property type="molecule type" value="Genomic_DNA"/>
</dbReference>
<evidence type="ECO:0000313" key="3">
    <source>
        <dbReference type="EMBL" id="CUH81272.1"/>
    </source>
</evidence>
<accession>A0A0P1GI17</accession>
<dbReference type="OrthoDB" id="7999550at2"/>
<evidence type="ECO:0000256" key="1">
    <source>
        <dbReference type="ARBA" id="ARBA00043985"/>
    </source>
</evidence>
<protein>
    <submittedName>
        <fullName evidence="3">Phage shock protein A</fullName>
    </submittedName>
</protein>
<dbReference type="Pfam" id="PF04012">
    <property type="entry name" value="PspA_IM30"/>
    <property type="match status" value="1"/>
</dbReference>
<dbReference type="AlphaFoldDB" id="A0A0P1GI17"/>
<dbReference type="STRING" id="928856.SAMN04488049_102166"/>
<name>A0A0P1GI17_9RHOB</name>
<gene>
    <name evidence="3" type="ORF">TRM7557_03330</name>
</gene>
<evidence type="ECO:0000256" key="2">
    <source>
        <dbReference type="SAM" id="Coils"/>
    </source>
</evidence>
<sequence>MFRTLKTLMTGANRRAEAELRDHFSIELIEEKIAQAGDNLKTAKATLVGLIQKERGETRQIAKLDQQIADLTARAQAALEAGREDLATTAAQGIADMENERSLRQQTLERLEGRILRLRQSVEAANRRILDLKQGAIAARAVKSEARMQSRLKPALEGQPMDEAAELIAQVMGQDDPFEASDILSEIDRGLAPQNLSDTLADAGFGAPTRASASAVLGRLKAGK</sequence>